<dbReference type="CDD" id="cd02440">
    <property type="entry name" value="AdoMet_MTases"/>
    <property type="match status" value="1"/>
</dbReference>
<evidence type="ECO:0000313" key="5">
    <source>
        <dbReference type="Proteomes" id="UP001519331"/>
    </source>
</evidence>
<evidence type="ECO:0000313" key="4">
    <source>
        <dbReference type="EMBL" id="MBP2318485.1"/>
    </source>
</evidence>
<reference evidence="4 5" key="1">
    <citation type="submission" date="2021-03" db="EMBL/GenBank/DDBJ databases">
        <title>Sequencing the genomes of 1000 actinobacteria strains.</title>
        <authorList>
            <person name="Klenk H.-P."/>
        </authorList>
    </citation>
    <scope>NUCLEOTIDE SEQUENCE [LARGE SCALE GENOMIC DNA]</scope>
    <source>
        <strain evidence="4 5">DSM 12544</strain>
    </source>
</reference>
<dbReference type="Pfam" id="PF05175">
    <property type="entry name" value="MTS"/>
    <property type="match status" value="1"/>
</dbReference>
<dbReference type="EMBL" id="JAGINX010000001">
    <property type="protein sequence ID" value="MBP2318485.1"/>
    <property type="molecule type" value="Genomic_DNA"/>
</dbReference>
<dbReference type="GO" id="GO:0032259">
    <property type="term" value="P:methylation"/>
    <property type="evidence" value="ECO:0007669"/>
    <property type="project" value="UniProtKB-KW"/>
</dbReference>
<keyword evidence="2" id="KW-0808">Transferase</keyword>
<comment type="caution">
    <text evidence="4">The sequence shown here is derived from an EMBL/GenBank/DDBJ whole genome shotgun (WGS) entry which is preliminary data.</text>
</comment>
<dbReference type="Gene3D" id="3.40.50.150">
    <property type="entry name" value="Vaccinia Virus protein VP39"/>
    <property type="match status" value="1"/>
</dbReference>
<proteinExistence type="predicted"/>
<sequence>MSSSHYFSASPDTPFERRGLQVELADRSVTVSTAGGIFSPEGVDKGTAVLLKHVPDPAPSGHLLDIGCGWGPIALTMAMRSPGATVWAVDVNERSRTLCAENAAALGLENVRVMSPDEVPSAVRFDTIWSNPPIRVGKKVLHELLELWLPRLADDAEAWLVVQKNLGADSLLTWMRSMLAAVGEDFTADRPETDKGFRLLRVSRSAEQR</sequence>
<keyword evidence="1 4" id="KW-0489">Methyltransferase</keyword>
<protein>
    <submittedName>
        <fullName evidence="4">16S rRNA G1207 methylase RsmC</fullName>
    </submittedName>
</protein>
<dbReference type="InterPro" id="IPR046977">
    <property type="entry name" value="RsmC/RlmG"/>
</dbReference>
<dbReference type="SUPFAM" id="SSF53335">
    <property type="entry name" value="S-adenosyl-L-methionine-dependent methyltransferases"/>
    <property type="match status" value="1"/>
</dbReference>
<dbReference type="GO" id="GO:0008168">
    <property type="term" value="F:methyltransferase activity"/>
    <property type="evidence" value="ECO:0007669"/>
    <property type="project" value="UniProtKB-KW"/>
</dbReference>
<gene>
    <name evidence="4" type="ORF">JOF45_001504</name>
</gene>
<dbReference type="RefSeq" id="WP_210048859.1">
    <property type="nucleotide sequence ID" value="NZ_JAGINX010000001.1"/>
</dbReference>
<dbReference type="InterPro" id="IPR007848">
    <property type="entry name" value="Small_mtfrase_dom"/>
</dbReference>
<dbReference type="PANTHER" id="PTHR47816:SF4">
    <property type="entry name" value="RIBOSOMAL RNA SMALL SUBUNIT METHYLTRANSFERASE C"/>
    <property type="match status" value="1"/>
</dbReference>
<evidence type="ECO:0000259" key="3">
    <source>
        <dbReference type="Pfam" id="PF05175"/>
    </source>
</evidence>
<dbReference type="Proteomes" id="UP001519331">
    <property type="component" value="Unassembled WGS sequence"/>
</dbReference>
<dbReference type="PANTHER" id="PTHR47816">
    <property type="entry name" value="RIBOSOMAL RNA SMALL SUBUNIT METHYLTRANSFERASE C"/>
    <property type="match status" value="1"/>
</dbReference>
<name>A0ABS4T2V7_9MICC</name>
<dbReference type="InterPro" id="IPR029063">
    <property type="entry name" value="SAM-dependent_MTases_sf"/>
</dbReference>
<evidence type="ECO:0000256" key="1">
    <source>
        <dbReference type="ARBA" id="ARBA00022603"/>
    </source>
</evidence>
<evidence type="ECO:0000256" key="2">
    <source>
        <dbReference type="ARBA" id="ARBA00022679"/>
    </source>
</evidence>
<keyword evidence="5" id="KW-1185">Reference proteome</keyword>
<accession>A0ABS4T2V7</accession>
<organism evidence="4 5">
    <name type="scientific">Nesterenkonia lacusekhoensis</name>
    <dbReference type="NCBI Taxonomy" id="150832"/>
    <lineage>
        <taxon>Bacteria</taxon>
        <taxon>Bacillati</taxon>
        <taxon>Actinomycetota</taxon>
        <taxon>Actinomycetes</taxon>
        <taxon>Micrococcales</taxon>
        <taxon>Micrococcaceae</taxon>
        <taxon>Nesterenkonia</taxon>
    </lineage>
</organism>
<feature type="domain" description="Methyltransferase small" evidence="3">
    <location>
        <begin position="29"/>
        <end position="173"/>
    </location>
</feature>